<dbReference type="InterPro" id="IPR019619">
    <property type="entry name" value="DUF2490"/>
</dbReference>
<proteinExistence type="predicted"/>
<organism evidence="1 2">
    <name type="scientific">Nitrosomonas ureae</name>
    <dbReference type="NCBI Taxonomy" id="44577"/>
    <lineage>
        <taxon>Bacteria</taxon>
        <taxon>Pseudomonadati</taxon>
        <taxon>Pseudomonadota</taxon>
        <taxon>Betaproteobacteria</taxon>
        <taxon>Nitrosomonadales</taxon>
        <taxon>Nitrosomonadaceae</taxon>
        <taxon>Nitrosomonas</taxon>
    </lineage>
</organism>
<dbReference type="Proteomes" id="UP000236753">
    <property type="component" value="Unassembled WGS sequence"/>
</dbReference>
<sequence>MKSTDSIKVIVFFIFVIFSHSIFAESQQFYGLRPQINITKEISDRWDFNVFTSTHPILFDNTNGKTQFPSDIQYYFQTSPIYKYSPNLNFVLLGYIYQRTNPFSENSGNENRIFQQIVYGKDTIFRRLTQRMRFEERFIHNTALDTTPLSTRLRYQIALLIPLKGKELDNGEFYFNAYNEFYFSLTGARNALYSENWSYAGIGYQTRQYGRIEVGPLVQRSIINQQHGVRYIDLLQFNWSYNF</sequence>
<gene>
    <name evidence="1" type="ORF">SAMN05216334_1441</name>
</gene>
<dbReference type="RefSeq" id="WP_181023839.1">
    <property type="nucleotide sequence ID" value="NZ_FNUX01000044.1"/>
</dbReference>
<protein>
    <recommendedName>
        <fullName evidence="3">DUF2490 domain-containing protein</fullName>
    </recommendedName>
</protein>
<dbReference type="Pfam" id="PF10677">
    <property type="entry name" value="DUF2490"/>
    <property type="match status" value="1"/>
</dbReference>
<dbReference type="AlphaFoldDB" id="A0A1H5YAW9"/>
<accession>A0A1H5YAW9</accession>
<dbReference type="EMBL" id="FNUX01000044">
    <property type="protein sequence ID" value="SEG20912.1"/>
    <property type="molecule type" value="Genomic_DNA"/>
</dbReference>
<evidence type="ECO:0000313" key="2">
    <source>
        <dbReference type="Proteomes" id="UP000236753"/>
    </source>
</evidence>
<name>A0A1H5YAW9_9PROT</name>
<evidence type="ECO:0000313" key="1">
    <source>
        <dbReference type="EMBL" id="SEG20912.1"/>
    </source>
</evidence>
<reference evidence="1 2" key="1">
    <citation type="submission" date="2016-10" db="EMBL/GenBank/DDBJ databases">
        <authorList>
            <person name="de Groot N.N."/>
        </authorList>
    </citation>
    <scope>NUCLEOTIDE SEQUENCE [LARGE SCALE GENOMIC DNA]</scope>
    <source>
        <strain evidence="1 2">Nm13</strain>
    </source>
</reference>
<evidence type="ECO:0008006" key="3">
    <source>
        <dbReference type="Google" id="ProtNLM"/>
    </source>
</evidence>